<accession>T0S4Y7</accession>
<dbReference type="VEuPathDB" id="FungiDB:SDRG_04880"/>
<keyword evidence="3" id="KW-1185">Reference proteome</keyword>
<evidence type="ECO:0000256" key="1">
    <source>
        <dbReference type="SAM" id="MobiDB-lite"/>
    </source>
</evidence>
<reference evidence="2 3" key="1">
    <citation type="submission" date="2012-04" db="EMBL/GenBank/DDBJ databases">
        <title>The Genome Sequence of Saprolegnia declina VS20.</title>
        <authorList>
            <consortium name="The Broad Institute Genome Sequencing Platform"/>
            <person name="Russ C."/>
            <person name="Nusbaum C."/>
            <person name="Tyler B."/>
            <person name="van West P."/>
            <person name="Dieguez-Uribeondo J."/>
            <person name="de Bruijn I."/>
            <person name="Tripathy S."/>
            <person name="Jiang R."/>
            <person name="Young S.K."/>
            <person name="Zeng Q."/>
            <person name="Gargeya S."/>
            <person name="Fitzgerald M."/>
            <person name="Haas B."/>
            <person name="Abouelleil A."/>
            <person name="Alvarado L."/>
            <person name="Arachchi H.M."/>
            <person name="Berlin A."/>
            <person name="Chapman S.B."/>
            <person name="Goldberg J."/>
            <person name="Griggs A."/>
            <person name="Gujja S."/>
            <person name="Hansen M."/>
            <person name="Howarth C."/>
            <person name="Imamovic A."/>
            <person name="Larimer J."/>
            <person name="McCowen C."/>
            <person name="Montmayeur A."/>
            <person name="Murphy C."/>
            <person name="Neiman D."/>
            <person name="Pearson M."/>
            <person name="Priest M."/>
            <person name="Roberts A."/>
            <person name="Saif S."/>
            <person name="Shea T."/>
            <person name="Sisk P."/>
            <person name="Sykes S."/>
            <person name="Wortman J."/>
            <person name="Nusbaum C."/>
            <person name="Birren B."/>
        </authorList>
    </citation>
    <scope>NUCLEOTIDE SEQUENCE [LARGE SCALE GENOMIC DNA]</scope>
    <source>
        <strain evidence="2 3">VS20</strain>
    </source>
</reference>
<feature type="region of interest" description="Disordered" evidence="1">
    <location>
        <begin position="559"/>
        <end position="582"/>
    </location>
</feature>
<dbReference type="RefSeq" id="XP_008608790.1">
    <property type="nucleotide sequence ID" value="XM_008610568.1"/>
</dbReference>
<feature type="region of interest" description="Disordered" evidence="1">
    <location>
        <begin position="228"/>
        <end position="250"/>
    </location>
</feature>
<dbReference type="EMBL" id="JH767143">
    <property type="protein sequence ID" value="EQC37857.1"/>
    <property type="molecule type" value="Genomic_DNA"/>
</dbReference>
<feature type="region of interest" description="Disordered" evidence="1">
    <location>
        <begin position="299"/>
        <end position="336"/>
    </location>
</feature>
<feature type="region of interest" description="Disordered" evidence="1">
    <location>
        <begin position="353"/>
        <end position="383"/>
    </location>
</feature>
<sequence>MTTTFFQPVKLPGGSPPEWTGSESERSSVHLRRRTETGARPLAMSRGRSESSGLRGVGSYARGRSMSLPADDVPIESTDELLIDIDTPVSKCMIYTTTVLERTNSVKSDSSRTGDEEYAPRPTETWLDEVMNSRNPVQHRNTTIDDTLPRPVLPDRLSRLEGPKNLTSNRSRGFSVAGRDSGYVRHGNSPARNGDTSLRLPAKSTALLNFPRNTRRAVGATVGSSLGQTLVNSTPEPSMTPSLSFDGSNGSKKLVMDELTQSEGGRDRVSLFDFAKKHDSSSKKPNPVAVALEKMCTKDKDAVPNSPAKKDKSSKKWWELSNKHHKHQPPPSMEKKQVSVALAAPDLSAVPKKSILVATPPTPTRLTTQTFDDNDDDDDDNHSIFSSLRNVDLVSSYIRESATKDAAMEEDIAKALDDAESDVVDEPIVDEPLVASPVTPPPVPAAAPGLLRPPPKKARGNANMVAFLGGYKQTQGPRGMLKLGVASDIASRAKNIRKRTAETALQRQLAEAKARIPLEFADMSGVVVKEHKRNTTRSVTWPSEESALEDIYVFEVVEPEPDDASSSSSRDADDEPHTLVDL</sequence>
<name>T0S4Y7_SAPDV</name>
<evidence type="ECO:0000313" key="2">
    <source>
        <dbReference type="EMBL" id="EQC37857.1"/>
    </source>
</evidence>
<dbReference type="OMA" id="YAPRPTE"/>
<feature type="compositionally biased region" description="Low complexity" evidence="1">
    <location>
        <begin position="50"/>
        <end position="59"/>
    </location>
</feature>
<organism evidence="2 3">
    <name type="scientific">Saprolegnia diclina (strain VS20)</name>
    <dbReference type="NCBI Taxonomy" id="1156394"/>
    <lineage>
        <taxon>Eukaryota</taxon>
        <taxon>Sar</taxon>
        <taxon>Stramenopiles</taxon>
        <taxon>Oomycota</taxon>
        <taxon>Saprolegniomycetes</taxon>
        <taxon>Saprolegniales</taxon>
        <taxon>Saprolegniaceae</taxon>
        <taxon>Saprolegnia</taxon>
    </lineage>
</organism>
<proteinExistence type="predicted"/>
<gene>
    <name evidence="2" type="ORF">SDRG_04880</name>
</gene>
<dbReference type="InParanoid" id="T0S4Y7"/>
<dbReference type="GeneID" id="19945607"/>
<feature type="region of interest" description="Disordered" evidence="1">
    <location>
        <begin position="431"/>
        <end position="457"/>
    </location>
</feature>
<evidence type="ECO:0000313" key="3">
    <source>
        <dbReference type="Proteomes" id="UP000030762"/>
    </source>
</evidence>
<dbReference type="AlphaFoldDB" id="T0S4Y7"/>
<protein>
    <submittedName>
        <fullName evidence="2">Uncharacterized protein</fullName>
    </submittedName>
</protein>
<feature type="region of interest" description="Disordered" evidence="1">
    <location>
        <begin position="139"/>
        <end position="198"/>
    </location>
</feature>
<dbReference type="Proteomes" id="UP000030762">
    <property type="component" value="Unassembled WGS sequence"/>
</dbReference>
<dbReference type="OrthoDB" id="73768at2759"/>
<feature type="region of interest" description="Disordered" evidence="1">
    <location>
        <begin position="1"/>
        <end position="60"/>
    </location>
</feature>
<feature type="compositionally biased region" description="Basic and acidic residues" evidence="1">
    <location>
        <begin position="299"/>
        <end position="322"/>
    </location>
</feature>